<dbReference type="EMBL" id="BMMK01000050">
    <property type="protein sequence ID" value="GGM80955.1"/>
    <property type="molecule type" value="Genomic_DNA"/>
</dbReference>
<reference evidence="2" key="1">
    <citation type="journal article" date="2014" name="Int. J. Syst. Evol. Microbiol.">
        <title>Complete genome sequence of Corynebacterium casei LMG S-19264T (=DSM 44701T), isolated from a smear-ripened cheese.</title>
        <authorList>
            <consortium name="US DOE Joint Genome Institute (JGI-PGF)"/>
            <person name="Walter F."/>
            <person name="Albersmeier A."/>
            <person name="Kalinowski J."/>
            <person name="Ruckert C."/>
        </authorList>
    </citation>
    <scope>NUCLEOTIDE SEQUENCE</scope>
    <source>
        <strain evidence="2">CGMCC 4.5737</strain>
    </source>
</reference>
<keyword evidence="3" id="KW-1185">Reference proteome</keyword>
<dbReference type="RefSeq" id="WP_189061753.1">
    <property type="nucleotide sequence ID" value="NZ_BMMK01000050.1"/>
</dbReference>
<reference evidence="2" key="2">
    <citation type="submission" date="2020-09" db="EMBL/GenBank/DDBJ databases">
        <authorList>
            <person name="Sun Q."/>
            <person name="Zhou Y."/>
        </authorList>
    </citation>
    <scope>NUCLEOTIDE SEQUENCE</scope>
    <source>
        <strain evidence="2">CGMCC 4.5737</strain>
    </source>
</reference>
<accession>A0A8J3CK85</accession>
<name>A0A8J3CK85_9PSEU</name>
<feature type="region of interest" description="Disordered" evidence="1">
    <location>
        <begin position="1"/>
        <end position="28"/>
    </location>
</feature>
<gene>
    <name evidence="2" type="ORF">GCM10012275_59500</name>
</gene>
<feature type="compositionally biased region" description="Low complexity" evidence="1">
    <location>
        <begin position="307"/>
        <end position="318"/>
    </location>
</feature>
<feature type="region of interest" description="Disordered" evidence="1">
    <location>
        <begin position="303"/>
        <end position="346"/>
    </location>
</feature>
<evidence type="ECO:0000313" key="2">
    <source>
        <dbReference type="EMBL" id="GGM80955.1"/>
    </source>
</evidence>
<feature type="compositionally biased region" description="Pro residues" evidence="1">
    <location>
        <begin position="325"/>
        <end position="334"/>
    </location>
</feature>
<dbReference type="InterPro" id="IPR025855">
    <property type="entry name" value="Replic_Relax"/>
</dbReference>
<feature type="compositionally biased region" description="Basic and acidic residues" evidence="1">
    <location>
        <begin position="336"/>
        <end position="346"/>
    </location>
</feature>
<sequence>MFDAATPQRDLRAPIPARASAREATSAEHQARVAAHLTIRDRWIARTLAEHRTLTSTQITQLAFPTRRAANYRLKRLYQWRVLDRFQPYIGRGRAPMFYVLDTTGAHLLAHEDGIDPRDLGFRAERSIGIAYSLRLAHLHGLNSLFTGLIADARAHTDGRAVTAWWSEARCTRHFGDLVRPDGYGRWREAGREIEWFLEWDTGSYQLSRFVAKLPGYVALAATTHIVTPLLAVFATVKREAHARRLLTEHLRTQPRPHHLPIATTTTDELNRAGTASAQVWLPLSHHHAGRYRLIELHTTWPHLDDPTPSTGTTPGSSQTNPVPRLSPPTPMPPFTRHDLTWKPAE</sequence>
<dbReference type="Pfam" id="PF13814">
    <property type="entry name" value="Replic_Relax"/>
    <property type="match status" value="1"/>
</dbReference>
<protein>
    <recommendedName>
        <fullName evidence="4">Replication-relaxation</fullName>
    </recommendedName>
</protein>
<comment type="caution">
    <text evidence="2">The sequence shown here is derived from an EMBL/GenBank/DDBJ whole genome shotgun (WGS) entry which is preliminary data.</text>
</comment>
<evidence type="ECO:0000256" key="1">
    <source>
        <dbReference type="SAM" id="MobiDB-lite"/>
    </source>
</evidence>
<dbReference type="Proteomes" id="UP000637578">
    <property type="component" value="Unassembled WGS sequence"/>
</dbReference>
<dbReference type="AlphaFoldDB" id="A0A8J3CK85"/>
<evidence type="ECO:0008006" key="4">
    <source>
        <dbReference type="Google" id="ProtNLM"/>
    </source>
</evidence>
<evidence type="ECO:0000313" key="3">
    <source>
        <dbReference type="Proteomes" id="UP000637578"/>
    </source>
</evidence>
<proteinExistence type="predicted"/>
<organism evidence="2 3">
    <name type="scientific">Longimycelium tulufanense</name>
    <dbReference type="NCBI Taxonomy" id="907463"/>
    <lineage>
        <taxon>Bacteria</taxon>
        <taxon>Bacillati</taxon>
        <taxon>Actinomycetota</taxon>
        <taxon>Actinomycetes</taxon>
        <taxon>Pseudonocardiales</taxon>
        <taxon>Pseudonocardiaceae</taxon>
        <taxon>Longimycelium</taxon>
    </lineage>
</organism>